<dbReference type="EMBL" id="ADKM02000018">
    <property type="protein sequence ID" value="EGC04624.1"/>
    <property type="molecule type" value="Genomic_DNA"/>
</dbReference>
<dbReference type="InterPro" id="IPR007074">
    <property type="entry name" value="LicD/FKTN/FKRP_NTP_transf"/>
</dbReference>
<keyword evidence="3" id="KW-1185">Reference proteome</keyword>
<dbReference type="eggNOG" id="COG3475">
    <property type="taxonomic scope" value="Bacteria"/>
</dbReference>
<dbReference type="GO" id="GO:0009100">
    <property type="term" value="P:glycoprotein metabolic process"/>
    <property type="evidence" value="ECO:0007669"/>
    <property type="project" value="UniProtKB-ARBA"/>
</dbReference>
<dbReference type="Pfam" id="PF04991">
    <property type="entry name" value="LicD"/>
    <property type="match status" value="1"/>
</dbReference>
<gene>
    <name evidence="2" type="ORF">CUS_7277</name>
</gene>
<evidence type="ECO:0000259" key="1">
    <source>
        <dbReference type="Pfam" id="PF04991"/>
    </source>
</evidence>
<organism evidence="2 3">
    <name type="scientific">Ruminococcus albus 8</name>
    <dbReference type="NCBI Taxonomy" id="246199"/>
    <lineage>
        <taxon>Bacteria</taxon>
        <taxon>Bacillati</taxon>
        <taxon>Bacillota</taxon>
        <taxon>Clostridia</taxon>
        <taxon>Eubacteriales</taxon>
        <taxon>Oscillospiraceae</taxon>
        <taxon>Ruminococcus</taxon>
    </lineage>
</organism>
<dbReference type="STRING" id="246199.CUS_7277"/>
<sequence length="474" mass="54314">MLYNKVIKDYMDDWASRSAKAECIRFKRLSQRGMMLSCTDVQINEVIAEVAEIMEFRCTDISLSDNEVKVCFYMSFAKGDMMGEVPDVLVTDIPRIAEKFRNKCAVLYTGAVFGAGFEHSAVPRPNSATVIHDVIGGMFFMACRTLKKGVYYAGFGGCSIKAKALASGGYLPVMTYEDALFMVKFQRERPDELFCFDNTYGGRLADLHKALFTCLDEFDRICRANGIKYFLGGGSLLGAVRHGGMIPWDDDMDVMMLRDDYRRFLEVVGSEIDDEKFFFQSAETDSDYHSIFTKIRLNGTVFTTRFSSRFGSSHQGIFLDIFVHDKTADIKPLQKLHVFATLFARSMVFHKWEGTPMHFYGKAKLLCRLATWYIKRTDMKKLERIQERVVTFFDRFPTHSLYDGTGEHLRHGAFPARWLKKSAEMKFGDRSYPVPAGYDKYLRYSYGDYMTLIPASLRKAGHDIVRFDLGEYGR</sequence>
<evidence type="ECO:0000313" key="2">
    <source>
        <dbReference type="EMBL" id="EGC04624.1"/>
    </source>
</evidence>
<dbReference type="OrthoDB" id="9786100at2"/>
<dbReference type="AlphaFoldDB" id="E9S7Q2"/>
<reference evidence="2 3" key="1">
    <citation type="submission" date="2011-02" db="EMBL/GenBank/DDBJ databases">
        <authorList>
            <person name="Nelson K.E."/>
            <person name="Sutton G."/>
            <person name="Torralba M."/>
            <person name="Durkin S."/>
            <person name="Harkins D."/>
            <person name="Montgomery R."/>
            <person name="Ziemer C."/>
            <person name="Klaassens E."/>
            <person name="Ocuiv P."/>
            <person name="Morrison M."/>
        </authorList>
    </citation>
    <scope>NUCLEOTIDE SEQUENCE [LARGE SCALE GENOMIC DNA]</scope>
    <source>
        <strain evidence="2 3">8</strain>
    </source>
</reference>
<name>E9S7Q2_RUMAL</name>
<evidence type="ECO:0000313" key="3">
    <source>
        <dbReference type="Proteomes" id="UP000004259"/>
    </source>
</evidence>
<feature type="domain" description="LicD/FKTN/FKRP nucleotidyltransferase" evidence="1">
    <location>
        <begin position="222"/>
        <end position="447"/>
    </location>
</feature>
<dbReference type="Proteomes" id="UP000004259">
    <property type="component" value="Unassembled WGS sequence"/>
</dbReference>
<dbReference type="PANTHER" id="PTHR43404">
    <property type="entry name" value="LIPOPOLYSACCHARIDE CHOLINEPHOSPHOTRANSFERASE LICD"/>
    <property type="match status" value="1"/>
</dbReference>
<dbReference type="RefSeq" id="WP_002847076.1">
    <property type="nucleotide sequence ID" value="NZ_ADKM02000018.1"/>
</dbReference>
<dbReference type="PANTHER" id="PTHR43404:SF2">
    <property type="entry name" value="LIPOPOLYSACCHARIDE CHOLINEPHOSPHOTRANSFERASE LICD"/>
    <property type="match status" value="1"/>
</dbReference>
<comment type="caution">
    <text evidence="2">The sequence shown here is derived from an EMBL/GenBank/DDBJ whole genome shotgun (WGS) entry which is preliminary data.</text>
</comment>
<dbReference type="InterPro" id="IPR052942">
    <property type="entry name" value="LPS_cholinephosphotransferase"/>
</dbReference>
<accession>E9S7Q2</accession>
<proteinExistence type="predicted"/>
<protein>
    <submittedName>
        <fullName evidence="2">LICD family protein</fullName>
    </submittedName>
</protein>